<name>D1A1Y9_THECD</name>
<evidence type="ECO:0000259" key="2">
    <source>
        <dbReference type="Pfam" id="PF00501"/>
    </source>
</evidence>
<evidence type="ECO:0000313" key="5">
    <source>
        <dbReference type="Proteomes" id="UP000001918"/>
    </source>
</evidence>
<dbReference type="EMBL" id="CP001738">
    <property type="protein sequence ID" value="ACY97827.1"/>
    <property type="molecule type" value="Genomic_DNA"/>
</dbReference>
<comment type="similarity">
    <text evidence="1">Belongs to the ATP-dependent AMP-binding enzyme family.</text>
</comment>
<keyword evidence="4" id="KW-0436">Ligase</keyword>
<gene>
    <name evidence="4" type="ordered locus">Tcur_2261</name>
</gene>
<dbReference type="AlphaFoldDB" id="D1A1Y9"/>
<dbReference type="InterPro" id="IPR032387">
    <property type="entry name" value="ACAS_N"/>
</dbReference>
<dbReference type="RefSeq" id="WP_012852611.1">
    <property type="nucleotide sequence ID" value="NC_013510.1"/>
</dbReference>
<organism evidence="4 5">
    <name type="scientific">Thermomonospora curvata (strain ATCC 19995 / DSM 43183 / JCM 3096 / KCTC 9072 / NBRC 15933 / NCIMB 10081 / Henssen B9)</name>
    <dbReference type="NCBI Taxonomy" id="471852"/>
    <lineage>
        <taxon>Bacteria</taxon>
        <taxon>Bacillati</taxon>
        <taxon>Actinomycetota</taxon>
        <taxon>Actinomycetes</taxon>
        <taxon>Streptosporangiales</taxon>
        <taxon>Thermomonosporaceae</taxon>
        <taxon>Thermomonospora</taxon>
    </lineage>
</organism>
<dbReference type="STRING" id="471852.Tcur_2261"/>
<dbReference type="OrthoDB" id="9803968at2"/>
<keyword evidence="5" id="KW-1185">Reference proteome</keyword>
<evidence type="ECO:0000259" key="3">
    <source>
        <dbReference type="Pfam" id="PF16177"/>
    </source>
</evidence>
<protein>
    <submittedName>
        <fullName evidence="4">AMP-dependent synthetase and ligase</fullName>
    </submittedName>
</protein>
<feature type="domain" description="Acetyl-coenzyme A synthetase N-terminal" evidence="3">
    <location>
        <begin position="4"/>
        <end position="58"/>
    </location>
</feature>
<evidence type="ECO:0000313" key="4">
    <source>
        <dbReference type="EMBL" id="ACY97827.1"/>
    </source>
</evidence>
<dbReference type="PANTHER" id="PTHR43347:SF3">
    <property type="entry name" value="ACYL-COA SYNTHETASE SHORT-CHAIN FAMILY MEMBER 3, MITOCHONDRIAL"/>
    <property type="match status" value="1"/>
</dbReference>
<dbReference type="Gene3D" id="3.40.50.12780">
    <property type="entry name" value="N-terminal domain of ligase-like"/>
    <property type="match status" value="1"/>
</dbReference>
<accession>D1A1Y9</accession>
<dbReference type="Pfam" id="PF00501">
    <property type="entry name" value="AMP-binding"/>
    <property type="match status" value="1"/>
</dbReference>
<feature type="domain" description="AMP-dependent synthetase/ligase" evidence="2">
    <location>
        <begin position="62"/>
        <end position="425"/>
    </location>
</feature>
<dbReference type="InterPro" id="IPR042099">
    <property type="entry name" value="ANL_N_sf"/>
</dbReference>
<dbReference type="Pfam" id="PF16177">
    <property type="entry name" value="ACAS_N"/>
    <property type="match status" value="1"/>
</dbReference>
<dbReference type="GO" id="GO:0050218">
    <property type="term" value="F:propionate-CoA ligase activity"/>
    <property type="evidence" value="ECO:0007669"/>
    <property type="project" value="TreeGrafter"/>
</dbReference>
<evidence type="ECO:0000256" key="1">
    <source>
        <dbReference type="ARBA" id="ARBA00006432"/>
    </source>
</evidence>
<dbReference type="KEGG" id="tcu:Tcur_2261"/>
<sequence>MDGYAAVHQRSITDPARFWGMAAREVHWLVPPDRVLDDGAPPFYRWFTGGELNVCDNALDRHVAAGHGDRPALIYPGGAAGPPQVRTFGELAETVARFAGALAELGVGGGDRVLVHLPLSPDAVVAVLACARLGAVHVVPSQRAGAGELAAQIDLTRPKAVVAAAGEDGTAKPVLESALRLASHRIPRRLIRHRPDARVVPPRDVTWEEALAAARPAGCAPAAATDPLHILFAPGPEGVVRGVVRDHGGYAVALRWTMEHIYGAGPGEVFGATCDLGWAAGLSGALHAPLLTGCTLLLHDGGAGFWAAAAEHGAKAVLTTAATAGALRAAGGAPDRAPAAVFLAGRRPDRRICARASRALCRPVTWQWERPETGRPIAAAPHGLEPTPVDPEAAGPPVPGFDVHVLAPDGAPAAAGTDGELAIRLPLPPGSLTTLWRDDERFVAEHLARRPGYFLTGDAGRLGADGHVRVTGSAGPRPC</sequence>
<dbReference type="Proteomes" id="UP000001918">
    <property type="component" value="Chromosome"/>
</dbReference>
<dbReference type="HOGENOM" id="CLU_000022_3_5_11"/>
<dbReference type="eggNOG" id="COG0365">
    <property type="taxonomic scope" value="Bacteria"/>
</dbReference>
<dbReference type="PANTHER" id="PTHR43347">
    <property type="entry name" value="ACYL-COA SYNTHETASE"/>
    <property type="match status" value="1"/>
</dbReference>
<reference evidence="4 5" key="1">
    <citation type="journal article" date="2011" name="Stand. Genomic Sci.">
        <title>Complete genome sequence of Thermomonospora curvata type strain (B9).</title>
        <authorList>
            <person name="Chertkov O."/>
            <person name="Sikorski J."/>
            <person name="Nolan M."/>
            <person name="Lapidus A."/>
            <person name="Lucas S."/>
            <person name="Del Rio T.G."/>
            <person name="Tice H."/>
            <person name="Cheng J.F."/>
            <person name="Goodwin L."/>
            <person name="Pitluck S."/>
            <person name="Liolios K."/>
            <person name="Ivanova N."/>
            <person name="Mavromatis K."/>
            <person name="Mikhailova N."/>
            <person name="Ovchinnikova G."/>
            <person name="Pati A."/>
            <person name="Chen A."/>
            <person name="Palaniappan K."/>
            <person name="Djao O.D."/>
            <person name="Land M."/>
            <person name="Hauser L."/>
            <person name="Chang Y.J."/>
            <person name="Jeffries C.D."/>
            <person name="Brettin T."/>
            <person name="Han C."/>
            <person name="Detter J.C."/>
            <person name="Rohde M."/>
            <person name="Goker M."/>
            <person name="Woyke T."/>
            <person name="Bristow J."/>
            <person name="Eisen J.A."/>
            <person name="Markowitz V."/>
            <person name="Hugenholtz P."/>
            <person name="Klenk H.P."/>
            <person name="Kyrpides N.C."/>
        </authorList>
    </citation>
    <scope>NUCLEOTIDE SEQUENCE [LARGE SCALE GENOMIC DNA]</scope>
    <source>
        <strain evidence="5">ATCC 19995 / DSM 43183 / JCM 3096 / KCTC 9072 / NBRC 15933 / NCIMB 10081 / Henssen B9</strain>
    </source>
</reference>
<dbReference type="InterPro" id="IPR000873">
    <property type="entry name" value="AMP-dep_synth/lig_dom"/>
</dbReference>
<dbReference type="SUPFAM" id="SSF56801">
    <property type="entry name" value="Acetyl-CoA synthetase-like"/>
    <property type="match status" value="1"/>
</dbReference>
<proteinExistence type="inferred from homology"/>